<accession>A0A3M6TQX0</accession>
<keyword evidence="1" id="KW-0812">Transmembrane</keyword>
<protein>
    <submittedName>
        <fullName evidence="2">Uncharacterized protein</fullName>
    </submittedName>
</protein>
<feature type="transmembrane region" description="Helical" evidence="1">
    <location>
        <begin position="82"/>
        <end position="100"/>
    </location>
</feature>
<proteinExistence type="predicted"/>
<feature type="transmembrane region" description="Helical" evidence="1">
    <location>
        <begin position="112"/>
        <end position="137"/>
    </location>
</feature>
<sequence length="283" mass="32250">MVSDVAYFLDRSTAYLCKTDTAFPFSVDVTMMCLASLCVFTDRYLYSCPSECSAIPRLQGNHTSAQIRSFILDFKNPFDRRLVSICQVCFILRTLVVGFLNYTRMNSLKQKYAIYIFVVSKLTVFVFFIVTFTNLMVTRLALSVETRVMHKTDRAINSLDLDIISGLLQNNTNLAKTKKSLLCTCGLLLLWQLVGALLYMTRDVACFRVQSIVYRCKKDTYFPFSEELTIVWLASLCICIAIFVVAFRNVPQFPGYEAILYKLVFVPSFSTLVLLLTLASLSY</sequence>
<feature type="transmembrane region" description="Helical" evidence="1">
    <location>
        <begin position="229"/>
        <end position="247"/>
    </location>
</feature>
<evidence type="ECO:0000313" key="2">
    <source>
        <dbReference type="EMBL" id="RMX43746.1"/>
    </source>
</evidence>
<keyword evidence="3" id="KW-1185">Reference proteome</keyword>
<name>A0A3M6TQX0_POCDA</name>
<keyword evidence="1" id="KW-0472">Membrane</keyword>
<reference evidence="2 3" key="1">
    <citation type="journal article" date="2018" name="Sci. Rep.">
        <title>Comparative analysis of the Pocillopora damicornis genome highlights role of immune system in coral evolution.</title>
        <authorList>
            <person name="Cunning R."/>
            <person name="Bay R.A."/>
            <person name="Gillette P."/>
            <person name="Baker A.C."/>
            <person name="Traylor-Knowles N."/>
        </authorList>
    </citation>
    <scope>NUCLEOTIDE SEQUENCE [LARGE SCALE GENOMIC DNA]</scope>
    <source>
        <strain evidence="2">RSMAS</strain>
        <tissue evidence="2">Whole animal</tissue>
    </source>
</reference>
<feature type="transmembrane region" description="Helical" evidence="1">
    <location>
        <begin position="259"/>
        <end position="281"/>
    </location>
</feature>
<evidence type="ECO:0000256" key="1">
    <source>
        <dbReference type="SAM" id="Phobius"/>
    </source>
</evidence>
<dbReference type="AlphaFoldDB" id="A0A3M6TQX0"/>
<dbReference type="Proteomes" id="UP000275408">
    <property type="component" value="Unassembled WGS sequence"/>
</dbReference>
<keyword evidence="1" id="KW-1133">Transmembrane helix</keyword>
<comment type="caution">
    <text evidence="2">The sequence shown here is derived from an EMBL/GenBank/DDBJ whole genome shotgun (WGS) entry which is preliminary data.</text>
</comment>
<organism evidence="2 3">
    <name type="scientific">Pocillopora damicornis</name>
    <name type="common">Cauliflower coral</name>
    <name type="synonym">Millepora damicornis</name>
    <dbReference type="NCBI Taxonomy" id="46731"/>
    <lineage>
        <taxon>Eukaryota</taxon>
        <taxon>Metazoa</taxon>
        <taxon>Cnidaria</taxon>
        <taxon>Anthozoa</taxon>
        <taxon>Hexacorallia</taxon>
        <taxon>Scleractinia</taxon>
        <taxon>Astrocoeniina</taxon>
        <taxon>Pocilloporidae</taxon>
        <taxon>Pocillopora</taxon>
    </lineage>
</organism>
<gene>
    <name evidence="2" type="ORF">pdam_00025105</name>
</gene>
<feature type="transmembrane region" description="Helical" evidence="1">
    <location>
        <begin position="181"/>
        <end position="200"/>
    </location>
</feature>
<dbReference type="EMBL" id="RCHS01003140">
    <property type="protein sequence ID" value="RMX43746.1"/>
    <property type="molecule type" value="Genomic_DNA"/>
</dbReference>
<evidence type="ECO:0000313" key="3">
    <source>
        <dbReference type="Proteomes" id="UP000275408"/>
    </source>
</evidence>